<feature type="region of interest" description="Disordered" evidence="1">
    <location>
        <begin position="284"/>
        <end position="341"/>
    </location>
</feature>
<evidence type="ECO:0000256" key="1">
    <source>
        <dbReference type="SAM" id="MobiDB-lite"/>
    </source>
</evidence>
<dbReference type="EMBL" id="JASAOG010000050">
    <property type="protein sequence ID" value="KAK0058107.1"/>
    <property type="molecule type" value="Genomic_DNA"/>
</dbReference>
<evidence type="ECO:0000259" key="2">
    <source>
        <dbReference type="SMART" id="SM00355"/>
    </source>
</evidence>
<comment type="caution">
    <text evidence="3">The sequence shown here is derived from an EMBL/GenBank/DDBJ whole genome shotgun (WGS) entry which is preliminary data.</text>
</comment>
<feature type="compositionally biased region" description="Polar residues" evidence="1">
    <location>
        <begin position="332"/>
        <end position="341"/>
    </location>
</feature>
<reference evidence="3" key="1">
    <citation type="journal article" date="2023" name="PLoS Negl. Trop. Dis.">
        <title>A genome sequence for Biomphalaria pfeifferi, the major vector snail for the human-infecting parasite Schistosoma mansoni.</title>
        <authorList>
            <person name="Bu L."/>
            <person name="Lu L."/>
            <person name="Laidemitt M.R."/>
            <person name="Zhang S.M."/>
            <person name="Mutuku M."/>
            <person name="Mkoji G."/>
            <person name="Steinauer M."/>
            <person name="Loker E.S."/>
        </authorList>
    </citation>
    <scope>NUCLEOTIDE SEQUENCE</scope>
    <source>
        <strain evidence="3">KasaAsao</strain>
    </source>
</reference>
<sequence>MEDHVSSNADTEVPIKTENDAPFSFTVTTLYPKEISDISYSSLLQTELKEELSETSASNITMPKNDNYNEALYLKDNGKNICRNVDGKKSVHDLNIDKVFYTPKKQVLDSRLKPVPMTLVANLHNTKKINRAPRSSKRHLITSKQHAVAPKTPLIAPKEPLLFQQSKELLHTNIEINSSISTLQTSTPLNEPLVNFGGAQNLMIETPIIVGNQTFLIKFNPQILFTPTTVTSYSISTSAPSIAISNSISTPTTVVSSHSISIFSPKIANASTYSLASVCTPTSASKPTNTSRAQHGQNCGDVPKIQIQSNARKSARLSKSIKNSNSLKPHETNNPTSYVGGWNISTGQPTSHQCSSIMNSVRPLLPPQETCQFSPKQFLSRPSFPQQTFLEMNSTDQNVSNESTDKYFLSKFTLKQGQLWKRKISAVHLHNVTHVATSSSVCSSNNTSTTGIYKYSIPVSNTKTLDSTTLHSSHSSAQNPSEMESTLLCSLHSPVKQPSHNNPPMSILSSQAIGHLNMNSELKGLEQLKPERLTFQGDFSVLKKALMPCVVKLEKFNDSSLLQEYLLNKRTEKSVKVSNKLTKVNEHNQNTSELNKVCVIQEGKGEISMRDQLLDNKDCDCPSGVRNSVKSCTEGENCRITSGSHTMSKCLLQEECHYSSESDTDVFDRTDCNSTPALKRQFLKKHRHTTIFLIKHSEMFSVSDDQETYKCSVCKCYKTNGLFRLQKHLKKHIDGILICSHCGLEAGNEHDLAEHCQHFH</sequence>
<feature type="domain" description="C2H2-type" evidence="2">
    <location>
        <begin position="709"/>
        <end position="732"/>
    </location>
</feature>
<feature type="compositionally biased region" description="Polar residues" evidence="1">
    <location>
        <begin position="284"/>
        <end position="297"/>
    </location>
</feature>
<accession>A0AAD8BNV0</accession>
<keyword evidence="4" id="KW-1185">Reference proteome</keyword>
<dbReference type="SMART" id="SM00355">
    <property type="entry name" value="ZnF_C2H2"/>
    <property type="match status" value="2"/>
</dbReference>
<feature type="domain" description="C2H2-type" evidence="2">
    <location>
        <begin position="737"/>
        <end position="760"/>
    </location>
</feature>
<organism evidence="3 4">
    <name type="scientific">Biomphalaria pfeifferi</name>
    <name type="common">Bloodfluke planorb</name>
    <name type="synonym">Freshwater snail</name>
    <dbReference type="NCBI Taxonomy" id="112525"/>
    <lineage>
        <taxon>Eukaryota</taxon>
        <taxon>Metazoa</taxon>
        <taxon>Spiralia</taxon>
        <taxon>Lophotrochozoa</taxon>
        <taxon>Mollusca</taxon>
        <taxon>Gastropoda</taxon>
        <taxon>Heterobranchia</taxon>
        <taxon>Euthyneura</taxon>
        <taxon>Panpulmonata</taxon>
        <taxon>Hygrophila</taxon>
        <taxon>Lymnaeoidea</taxon>
        <taxon>Planorbidae</taxon>
        <taxon>Biomphalaria</taxon>
    </lineage>
</organism>
<dbReference type="AlphaFoldDB" id="A0AAD8BNV0"/>
<dbReference type="Proteomes" id="UP001233172">
    <property type="component" value="Unassembled WGS sequence"/>
</dbReference>
<protein>
    <submittedName>
        <fullName evidence="3">Mucin-17</fullName>
    </submittedName>
</protein>
<feature type="compositionally biased region" description="Low complexity" evidence="1">
    <location>
        <begin position="317"/>
        <end position="327"/>
    </location>
</feature>
<evidence type="ECO:0000313" key="4">
    <source>
        <dbReference type="Proteomes" id="UP001233172"/>
    </source>
</evidence>
<reference evidence="3" key="2">
    <citation type="submission" date="2023-04" db="EMBL/GenBank/DDBJ databases">
        <authorList>
            <person name="Bu L."/>
            <person name="Lu L."/>
            <person name="Laidemitt M.R."/>
            <person name="Zhang S.M."/>
            <person name="Mutuku M."/>
            <person name="Mkoji G."/>
            <person name="Steinauer M."/>
            <person name="Loker E.S."/>
        </authorList>
    </citation>
    <scope>NUCLEOTIDE SEQUENCE</scope>
    <source>
        <strain evidence="3">KasaAsao</strain>
        <tissue evidence="3">Whole Snail</tissue>
    </source>
</reference>
<dbReference type="InterPro" id="IPR013087">
    <property type="entry name" value="Znf_C2H2_type"/>
</dbReference>
<name>A0AAD8BNV0_BIOPF</name>
<gene>
    <name evidence="3" type="ORF">Bpfe_012431</name>
</gene>
<proteinExistence type="predicted"/>
<evidence type="ECO:0000313" key="3">
    <source>
        <dbReference type="EMBL" id="KAK0058107.1"/>
    </source>
</evidence>